<evidence type="ECO:0008006" key="3">
    <source>
        <dbReference type="Google" id="ProtNLM"/>
    </source>
</evidence>
<proteinExistence type="predicted"/>
<evidence type="ECO:0000313" key="1">
    <source>
        <dbReference type="EMBL" id="RNA27687.1"/>
    </source>
</evidence>
<dbReference type="GO" id="GO:0003676">
    <property type="term" value="F:nucleic acid binding"/>
    <property type="evidence" value="ECO:0007669"/>
    <property type="project" value="InterPro"/>
</dbReference>
<accession>A0A3M7RWJ9</accession>
<protein>
    <recommendedName>
        <fullName evidence="3">RNA-directed DNA polymerase from mobile element jockey-like</fullName>
    </recommendedName>
</protein>
<dbReference type="InterPro" id="IPR036397">
    <property type="entry name" value="RNaseH_sf"/>
</dbReference>
<keyword evidence="2" id="KW-1185">Reference proteome</keyword>
<organism evidence="1 2">
    <name type="scientific">Brachionus plicatilis</name>
    <name type="common">Marine rotifer</name>
    <name type="synonym">Brachionus muelleri</name>
    <dbReference type="NCBI Taxonomy" id="10195"/>
    <lineage>
        <taxon>Eukaryota</taxon>
        <taxon>Metazoa</taxon>
        <taxon>Spiralia</taxon>
        <taxon>Gnathifera</taxon>
        <taxon>Rotifera</taxon>
        <taxon>Eurotatoria</taxon>
        <taxon>Monogononta</taxon>
        <taxon>Pseudotrocha</taxon>
        <taxon>Ploima</taxon>
        <taxon>Brachionidae</taxon>
        <taxon>Brachionus</taxon>
    </lineage>
</organism>
<gene>
    <name evidence="1" type="ORF">BpHYR1_020726</name>
</gene>
<dbReference type="EMBL" id="REGN01002506">
    <property type="protein sequence ID" value="RNA27687.1"/>
    <property type="molecule type" value="Genomic_DNA"/>
</dbReference>
<dbReference type="AlphaFoldDB" id="A0A3M7RWJ9"/>
<name>A0A3M7RWJ9_BRAPC</name>
<dbReference type="Proteomes" id="UP000276133">
    <property type="component" value="Unassembled WGS sequence"/>
</dbReference>
<comment type="caution">
    <text evidence="1">The sequence shown here is derived from an EMBL/GenBank/DDBJ whole genome shotgun (WGS) entry which is preliminary data.</text>
</comment>
<reference evidence="1 2" key="1">
    <citation type="journal article" date="2018" name="Sci. Rep.">
        <title>Genomic signatures of local adaptation to the degree of environmental predictability in rotifers.</title>
        <authorList>
            <person name="Franch-Gras L."/>
            <person name="Hahn C."/>
            <person name="Garcia-Roger E.M."/>
            <person name="Carmona M.J."/>
            <person name="Serra M."/>
            <person name="Gomez A."/>
        </authorList>
    </citation>
    <scope>NUCLEOTIDE SEQUENCE [LARGE SCALE GENOMIC DNA]</scope>
    <source>
        <strain evidence="1">HYR1</strain>
    </source>
</reference>
<dbReference type="Gene3D" id="3.30.420.10">
    <property type="entry name" value="Ribonuclease H-like superfamily/Ribonuclease H"/>
    <property type="match status" value="1"/>
</dbReference>
<evidence type="ECO:0000313" key="2">
    <source>
        <dbReference type="Proteomes" id="UP000276133"/>
    </source>
</evidence>
<sequence>MILSLLSALVLRLRKYALKHKNSSIVIPKKTGFGLYERCNKRLNIIKILSNKKWGLNQNTLGNLSKSLVGSILDYSFPCLNSFSENNIKKLQAIQNTAVRSILKLKYDSPSNIVHHEAFNKLKLLIVSNRLFELSERYVGTGMSHSIPLVERLVKEYKEGFESRHIEYPTPLSFSSRLVLSLIEAVLIRKDPISSYQKLATDFNSKTQVVRITVRVTQKIDKKDISGVNRDLIGQLIIDPELFSVTSPIFRSLIFHQKFCIPRLQNGGGSAGIWRCISYKGTGICNIYTGRINQFVNINTLENNLLSSVELLFESNDPRVFQQDGHTWMPKW</sequence>